<gene>
    <name evidence="12" type="ORF">EXD82_06715</name>
</gene>
<dbReference type="InterPro" id="IPR018337">
    <property type="entry name" value="Cell_wall/Cho-bd_repeat"/>
</dbReference>
<dbReference type="Pfam" id="PF19127">
    <property type="entry name" value="Choline_bind_3"/>
    <property type="match status" value="1"/>
</dbReference>
<dbReference type="PROSITE" id="PS52029">
    <property type="entry name" value="LD_TPASE"/>
    <property type="match status" value="1"/>
</dbReference>
<sequence length="599" mass="65597">MNRVFKKLRAIIVSMAFVFTMIVPVQNVEAATNQLIIINTKYNKLSFYENNKLVKRYNVATGKPSTPTPTGKTYVANKIINRPYYTGGIPGGDPRNPLGDRWIGIFGGSTYAMHGNNNESSIGKHISGGCIRMHNAEIRRLFPKVKIGTTVLLDYSTKTDEQIAKKYGISLVSEGWKTVNGKKKYMKSNGKYAMNEWLTISGKKYHFNANGETDKGLTVISDKKYFFNEDGVMYTGWKTIDEFKYYFTGNGSARKGWLDLGGNTYYFDETCAMVTGTQEIDGKEYTFDENGVVQPDWKVVKGANRYGTAAEISKMNTYQGSTIVLVNGNSVADGITATPLAANMDASILLTDKNSLPSETVKRINQIAPSKIVIIGGENAISKSLESKIASDYGAEVVRIAGKDRYETSFEIAKALEENGVYINKAYVVSGKGEPDALSVASKAGEENQPIILTNKDKINDDIYKWMSEKNLQSAYFIGGETLISEDVINSVNEITSEDVSGNRIAGKNREETNAKVIETLYDDGYSTMFAAKSNVLADALTAGPAAAKMGCPVLLMNPSGLSQAQKNALSGKYVYDLYQIGGGVSFKGMSELKSLINN</sequence>
<dbReference type="PANTHER" id="PTHR30032:SF8">
    <property type="entry name" value="GERMINATION-SPECIFIC N-ACETYLMURAMOYL-L-ALANINE AMIDASE"/>
    <property type="match status" value="1"/>
</dbReference>
<dbReference type="SUPFAM" id="SSF141523">
    <property type="entry name" value="L,D-transpeptidase catalytic domain-like"/>
    <property type="match status" value="1"/>
</dbReference>
<dbReference type="InterPro" id="IPR051922">
    <property type="entry name" value="Bact_Sporulation_Assoc"/>
</dbReference>
<evidence type="ECO:0000256" key="6">
    <source>
        <dbReference type="ARBA" id="ARBA00022960"/>
    </source>
</evidence>
<dbReference type="Pfam" id="PF04122">
    <property type="entry name" value="CW_binding_2"/>
    <property type="match status" value="3"/>
</dbReference>
<feature type="active site" description="Nucleophile" evidence="9">
    <location>
        <position position="130"/>
    </location>
</feature>
<dbReference type="SUPFAM" id="SSF69360">
    <property type="entry name" value="Cell wall binding repeat"/>
    <property type="match status" value="1"/>
</dbReference>
<evidence type="ECO:0000256" key="10">
    <source>
        <dbReference type="SAM" id="SignalP"/>
    </source>
</evidence>
<name>A0A544QUV9_9FIRM</name>
<dbReference type="PANTHER" id="PTHR30032">
    <property type="entry name" value="N-ACETYLMURAMOYL-L-ALANINE AMIDASE-RELATED"/>
    <property type="match status" value="1"/>
</dbReference>
<dbReference type="Gene3D" id="2.40.440.10">
    <property type="entry name" value="L,D-transpeptidase catalytic domain-like"/>
    <property type="match status" value="1"/>
</dbReference>
<dbReference type="InterPro" id="IPR005490">
    <property type="entry name" value="LD_TPept_cat_dom"/>
</dbReference>
<accession>A0A544QUV9</accession>
<dbReference type="CDD" id="cd16913">
    <property type="entry name" value="YkuD_like"/>
    <property type="match status" value="1"/>
</dbReference>
<dbReference type="Pfam" id="PF01473">
    <property type="entry name" value="Choline_bind_1"/>
    <property type="match status" value="2"/>
</dbReference>
<feature type="domain" description="L,D-TPase catalytic" evidence="11">
    <location>
        <begin position="34"/>
        <end position="154"/>
    </location>
</feature>
<dbReference type="GO" id="GO:0016740">
    <property type="term" value="F:transferase activity"/>
    <property type="evidence" value="ECO:0007669"/>
    <property type="project" value="UniProtKB-KW"/>
</dbReference>
<evidence type="ECO:0000256" key="7">
    <source>
        <dbReference type="ARBA" id="ARBA00022984"/>
    </source>
</evidence>
<dbReference type="Gene3D" id="3.40.50.12090">
    <property type="match status" value="2"/>
</dbReference>
<dbReference type="EMBL" id="SGJB01000010">
    <property type="protein sequence ID" value="TQQ84491.1"/>
    <property type="molecule type" value="Genomic_DNA"/>
</dbReference>
<dbReference type="InterPro" id="IPR007253">
    <property type="entry name" value="Cell_wall-bd_2"/>
</dbReference>
<comment type="pathway">
    <text evidence="1 9">Cell wall biogenesis; peptidoglycan biosynthesis.</text>
</comment>
<dbReference type="Proteomes" id="UP000317863">
    <property type="component" value="Unassembled WGS sequence"/>
</dbReference>
<evidence type="ECO:0000256" key="9">
    <source>
        <dbReference type="PROSITE-ProRule" id="PRU01373"/>
    </source>
</evidence>
<keyword evidence="10" id="KW-0732">Signal</keyword>
<dbReference type="GO" id="GO:0008360">
    <property type="term" value="P:regulation of cell shape"/>
    <property type="evidence" value="ECO:0007669"/>
    <property type="project" value="UniProtKB-UniRule"/>
</dbReference>
<evidence type="ECO:0000256" key="3">
    <source>
        <dbReference type="ARBA" id="ARBA00022679"/>
    </source>
</evidence>
<keyword evidence="3" id="KW-0808">Transferase</keyword>
<dbReference type="FunFam" id="2.40.440.10:FF:000003">
    <property type="entry name" value="L,D-transpeptidase YciB"/>
    <property type="match status" value="1"/>
</dbReference>
<organism evidence="12 13">
    <name type="scientific">Peptacetobacter hominis</name>
    <dbReference type="NCBI Taxonomy" id="2743610"/>
    <lineage>
        <taxon>Bacteria</taxon>
        <taxon>Bacillati</taxon>
        <taxon>Bacillota</taxon>
        <taxon>Clostridia</taxon>
        <taxon>Peptostreptococcales</taxon>
        <taxon>Peptostreptococcaceae</taxon>
        <taxon>Peptacetobacter</taxon>
    </lineage>
</organism>
<feature type="signal peptide" evidence="10">
    <location>
        <begin position="1"/>
        <end position="30"/>
    </location>
</feature>
<dbReference type="UniPathway" id="UPA00219"/>
<evidence type="ECO:0000256" key="8">
    <source>
        <dbReference type="ARBA" id="ARBA00023316"/>
    </source>
</evidence>
<keyword evidence="8 9" id="KW-0961">Cell wall biogenesis/degradation</keyword>
<reference evidence="12 13" key="1">
    <citation type="submission" date="2019-02" db="EMBL/GenBank/DDBJ databases">
        <title>Peptostreptococcaceae bacterium ZHW00191 nov., a new bacterium isolated from the human gut.</title>
        <authorList>
            <person name="Zhou H.-W."/>
            <person name="Chen X.-J."/>
        </authorList>
    </citation>
    <scope>NUCLEOTIDE SEQUENCE [LARGE SCALE GENOMIC DNA]</scope>
    <source>
        <strain evidence="12 13">ZHW00191</strain>
    </source>
</reference>
<evidence type="ECO:0000259" key="11">
    <source>
        <dbReference type="PROSITE" id="PS52029"/>
    </source>
</evidence>
<evidence type="ECO:0000313" key="13">
    <source>
        <dbReference type="Proteomes" id="UP000317863"/>
    </source>
</evidence>
<keyword evidence="13" id="KW-1185">Reference proteome</keyword>
<comment type="similarity">
    <text evidence="2">Belongs to the YkuD family.</text>
</comment>
<dbReference type="Pfam" id="PF03734">
    <property type="entry name" value="YkuD"/>
    <property type="match status" value="1"/>
</dbReference>
<feature type="active site" description="Proton donor/acceptor" evidence="9">
    <location>
        <position position="114"/>
    </location>
</feature>
<dbReference type="InterPro" id="IPR038063">
    <property type="entry name" value="Transpep_catalytic_dom"/>
</dbReference>
<protein>
    <submittedName>
        <fullName evidence="12">Cell wall protein</fullName>
    </submittedName>
</protein>
<dbReference type="AlphaFoldDB" id="A0A544QUV9"/>
<keyword evidence="6 9" id="KW-0133">Cell shape</keyword>
<keyword evidence="4" id="KW-0677">Repeat</keyword>
<comment type="caution">
    <text evidence="12">The sequence shown here is derived from an EMBL/GenBank/DDBJ whole genome shotgun (WGS) entry which is preliminary data.</text>
</comment>
<dbReference type="GO" id="GO:0009252">
    <property type="term" value="P:peptidoglycan biosynthetic process"/>
    <property type="evidence" value="ECO:0007669"/>
    <property type="project" value="UniProtKB-UniPathway"/>
</dbReference>
<dbReference type="RefSeq" id="WP_142536150.1">
    <property type="nucleotide sequence ID" value="NZ_SGJB01000010.1"/>
</dbReference>
<evidence type="ECO:0000313" key="12">
    <source>
        <dbReference type="EMBL" id="TQQ84491.1"/>
    </source>
</evidence>
<feature type="chain" id="PRO_5021746784" evidence="10">
    <location>
        <begin position="31"/>
        <end position="599"/>
    </location>
</feature>
<proteinExistence type="inferred from homology"/>
<evidence type="ECO:0000256" key="1">
    <source>
        <dbReference type="ARBA" id="ARBA00004752"/>
    </source>
</evidence>
<dbReference type="OrthoDB" id="9800780at2"/>
<evidence type="ECO:0000256" key="2">
    <source>
        <dbReference type="ARBA" id="ARBA00005992"/>
    </source>
</evidence>
<evidence type="ECO:0000256" key="4">
    <source>
        <dbReference type="ARBA" id="ARBA00022737"/>
    </source>
</evidence>
<dbReference type="Gene3D" id="2.10.270.10">
    <property type="entry name" value="Cholin Binding"/>
    <property type="match status" value="2"/>
</dbReference>
<keyword evidence="7 9" id="KW-0573">Peptidoglycan synthesis</keyword>
<keyword evidence="5" id="KW-0378">Hydrolase</keyword>
<dbReference type="GO" id="GO:0071555">
    <property type="term" value="P:cell wall organization"/>
    <property type="evidence" value="ECO:0007669"/>
    <property type="project" value="UniProtKB-UniRule"/>
</dbReference>
<evidence type="ECO:0000256" key="5">
    <source>
        <dbReference type="ARBA" id="ARBA00022801"/>
    </source>
</evidence>
<dbReference type="GO" id="GO:0016787">
    <property type="term" value="F:hydrolase activity"/>
    <property type="evidence" value="ECO:0007669"/>
    <property type="project" value="UniProtKB-KW"/>
</dbReference>